<evidence type="ECO:0000313" key="6">
    <source>
        <dbReference type="EMBL" id="ABW33122.1"/>
    </source>
</evidence>
<feature type="domain" description="Reverse transcriptase" evidence="1">
    <location>
        <begin position="89"/>
        <end position="336"/>
    </location>
</feature>
<dbReference type="InterPro" id="IPR051083">
    <property type="entry name" value="GrpII_Intron_Splice-Mob/Def"/>
</dbReference>
<dbReference type="InterPro" id="IPR030931">
    <property type="entry name" value="Group_II_RT_mat"/>
</dbReference>
<dbReference type="Proteomes" id="UP000000268">
    <property type="component" value="Plasmid pREB6"/>
</dbReference>
<dbReference type="KEGG" id="amr:AM1_F0061"/>
<dbReference type="EMBL" id="CP000839">
    <property type="protein sequence ID" value="ABW32053.1"/>
    <property type="molecule type" value="Genomic_DNA"/>
</dbReference>
<dbReference type="AlphaFoldDB" id="A8ZKQ7"/>
<proteinExistence type="predicted"/>
<dbReference type="EMBL" id="CP000828">
    <property type="protein sequence ID" value="ABW31158.1"/>
    <property type="molecule type" value="Genomic_DNA"/>
</dbReference>
<dbReference type="GO" id="GO:0008270">
    <property type="term" value="F:zinc ion binding"/>
    <property type="evidence" value="ECO:0007669"/>
    <property type="project" value="InterPro"/>
</dbReference>
<dbReference type="RefSeq" id="WP_012166345.1">
    <property type="nucleotide sequence ID" value="NC_009926.1"/>
</dbReference>
<dbReference type="GO" id="GO:0004519">
    <property type="term" value="F:endonuclease activity"/>
    <property type="evidence" value="ECO:0007669"/>
    <property type="project" value="InterPro"/>
</dbReference>
<dbReference type="NCBIfam" id="TIGR04416">
    <property type="entry name" value="group_II_RT_mat"/>
    <property type="match status" value="1"/>
</dbReference>
<evidence type="ECO:0000313" key="4">
    <source>
        <dbReference type="EMBL" id="ABW32053.1"/>
    </source>
</evidence>
<dbReference type="SMART" id="SM00507">
    <property type="entry name" value="HNHc"/>
    <property type="match status" value="1"/>
</dbReference>
<dbReference type="KEGG" id="amr:AM1_B0334"/>
<dbReference type="InterPro" id="IPR000477">
    <property type="entry name" value="RT_dom"/>
</dbReference>
<geneLocation type="plasmid" evidence="4 8">
    <name>pREB2</name>
</geneLocation>
<dbReference type="Pfam" id="PF13655">
    <property type="entry name" value="RVT_N"/>
    <property type="match status" value="1"/>
</dbReference>
<dbReference type="KEGG" id="amr:AM1_F0004"/>
<dbReference type="PANTHER" id="PTHR34047">
    <property type="entry name" value="NUCLEAR INTRON MATURASE 1, MITOCHONDRIAL-RELATED"/>
    <property type="match status" value="1"/>
</dbReference>
<reference evidence="3" key="1">
    <citation type="submission" date="2007-09" db="EMBL/GenBank/DDBJ databases">
        <authorList>
            <person name="Touchman J."/>
        </authorList>
    </citation>
    <scope>NUCLEOTIDE SEQUENCE</scope>
    <source>
        <strain evidence="3">MBIC11017</strain>
        <plasmid evidence="3">pREB1</plasmid>
        <plasmid evidence="4">pREB2</plasmid>
        <plasmid evidence="5">pREB6</plasmid>
    </source>
</reference>
<dbReference type="SUPFAM" id="SSF56672">
    <property type="entry name" value="DNA/RNA polymerases"/>
    <property type="match status" value="1"/>
</dbReference>
<dbReference type="PROSITE" id="PS50878">
    <property type="entry name" value="RT_POL"/>
    <property type="match status" value="1"/>
</dbReference>
<dbReference type="InterPro" id="IPR013597">
    <property type="entry name" value="Mat_intron_G2"/>
</dbReference>
<dbReference type="EMBL" id="CP000838">
    <property type="protein sequence ID" value="ABW31375.1"/>
    <property type="molecule type" value="Genomic_DNA"/>
</dbReference>
<dbReference type="KEGG" id="amr:AM1_A0256"/>
<dbReference type="Gene3D" id="1.10.30.50">
    <property type="match status" value="1"/>
</dbReference>
<evidence type="ECO:0000313" key="3">
    <source>
        <dbReference type="EMBL" id="ABW31375.1"/>
    </source>
</evidence>
<dbReference type="OrthoDB" id="468044at2"/>
<sequence>MSKARVKPMMEWSAIPWPKLERKVFKLQKRIFRARQRGDVKVVHRLQKTLMRSWSAKCLSVRRVTQDNQGKKTAGVDGVKSLSPEARLPLVGQLKLGSKAPPTRRVWIPKPGKDEQRPLGIPTLYERARMTLVKLALEPEWEAVFEPNSYGSRPGRSCHDAIEQIFAAIKQKAKYVLDADIAQCFDRINHEALLKKLKTFPTLRRQIKTWLKAGVIDGHQFLQTSEGAPQGGTISPLLANVALHGLEYRIKQAFPIRKIADGNKRKRIATPDVIRYCDDFVILHEDLSVVQRCQSLVHEWLKDMGLELKPSKTHISHTLKRYEAENPGFDFLGFSVRQFPVGQHQSGRLCGTLLGFKTIITPSRKKQKVHYNRLVSIINAHKAAPQAALIRHLNPVIRGWTRYYSTMASKETFSRLDHLLYQKLQTWANHRHPGKSRKWVVNKYWQTVGGDKWVFATRVTKSRTEKLLKHRQTPIIRHVKVKGDASPYNGNLVYWSSRTGKHPEAPKRVSMLLKKQKGKCAQCGMFFREEDLLEVDHILPTSMGGLDVYKNLQLLHRHCHYVKTAKEKSSQAKWYV</sequence>
<dbReference type="Pfam" id="PF00078">
    <property type="entry name" value="RVT_1"/>
    <property type="match status" value="1"/>
</dbReference>
<dbReference type="Proteomes" id="UP000000268">
    <property type="component" value="Chromosome"/>
</dbReference>
<evidence type="ECO:0000313" key="2">
    <source>
        <dbReference type="EMBL" id="ABW31158.1"/>
    </source>
</evidence>
<geneLocation type="plasmid" evidence="5 8">
    <name>pREB6</name>
</geneLocation>
<dbReference type="EMBL" id="CP000843">
    <property type="protein sequence ID" value="ABW33122.1"/>
    <property type="molecule type" value="Genomic_DNA"/>
</dbReference>
<dbReference type="PANTHER" id="PTHR34047:SF10">
    <property type="entry name" value="GROUP II INTRON-ASSOCIATED OPEN READING FRAME"/>
    <property type="match status" value="1"/>
</dbReference>
<keyword evidence="3" id="KW-0695">RNA-directed DNA polymerase</keyword>
<name>A8ZKQ7_ACAM1</name>
<gene>
    <name evidence="2" type="ordered locus">AM1_6226</name>
    <name evidence="3" type="ordered locus">AM1_A0256</name>
    <name evidence="4" type="ordered locus">AM1_B0334</name>
    <name evidence="7" type="ordered locus">AM1_F0004</name>
    <name evidence="6" type="ordered locus">AM1_F0061</name>
    <name evidence="5" type="ordered locus">AM1_F0191</name>
</gene>
<accession>A8ZKQ7</accession>
<dbReference type="KEGG" id="amr:AM1_6226"/>
<evidence type="ECO:0000259" key="1">
    <source>
        <dbReference type="PROSITE" id="PS50878"/>
    </source>
</evidence>
<dbReference type="KEGG" id="amr:AM1_F0191"/>
<evidence type="ECO:0000313" key="7">
    <source>
        <dbReference type="EMBL" id="ABW33178.1"/>
    </source>
</evidence>
<dbReference type="eggNOG" id="COG1403">
    <property type="taxonomic scope" value="Bacteria"/>
</dbReference>
<evidence type="ECO:0000313" key="8">
    <source>
        <dbReference type="Proteomes" id="UP000000268"/>
    </source>
</evidence>
<keyword evidence="3" id="KW-0548">Nucleotidyltransferase</keyword>
<dbReference type="Proteomes" id="UP000000268">
    <property type="component" value="Plasmid pREB2"/>
</dbReference>
<reference evidence="3 8" key="2">
    <citation type="journal article" date="2008" name="Proc. Natl. Acad. Sci. U.S.A.">
        <title>Niche adaptation and genome expansion in the chlorophyll d-producing cyanobacterium Acaryochloris marina.</title>
        <authorList>
            <person name="Swingley W.D."/>
            <person name="Chen M."/>
            <person name="Cheung P.C."/>
            <person name="Conrad A.L."/>
            <person name="Dejesa L.C."/>
            <person name="Hao J."/>
            <person name="Honchak B.M."/>
            <person name="Karbach L.E."/>
            <person name="Kurdoglu A."/>
            <person name="Lahiri S."/>
            <person name="Mastrian S.D."/>
            <person name="Miyashita H."/>
            <person name="Page L."/>
            <person name="Ramakrishna P."/>
            <person name="Satoh S."/>
            <person name="Sattley W.M."/>
            <person name="Shimada Y."/>
            <person name="Taylor H.L."/>
            <person name="Tomo T."/>
            <person name="Tsuchiya T."/>
            <person name="Wang Z.T."/>
            <person name="Raymond J."/>
            <person name="Mimuro M."/>
            <person name="Blankenship R.E."/>
            <person name="Touchman J.W."/>
        </authorList>
    </citation>
    <scope>NUCLEOTIDE SEQUENCE [LARGE SCALE GENOMIC DNA]</scope>
    <source>
        <strain evidence="8">MBIC 11017</strain>
        <strain evidence="3">MBIC11017</strain>
        <strain evidence="3">pREB1</strain>
        <strain evidence="4">pREB2</strain>
        <strain evidence="5">pREB6</strain>
        <plasmid>MBIC 11017</plasmid>
        <plasmid evidence="8">Plasmid pREB1</plasmid>
        <plasmid evidence="8">Plasmid pREB2</plasmid>
        <plasmid evidence="8">Plasmid pREB6</plasmid>
        <plasmid evidence="3">pREB1</plasmid>
        <plasmid evidence="4">pREB2</plasmid>
        <plasmid evidence="5">pREB6</plasmid>
    </source>
</reference>
<dbReference type="Proteomes" id="UP000000268">
    <property type="component" value="Plasmid pREB1"/>
</dbReference>
<dbReference type="GO" id="GO:0003964">
    <property type="term" value="F:RNA-directed DNA polymerase activity"/>
    <property type="evidence" value="ECO:0007669"/>
    <property type="project" value="UniProtKB-KW"/>
</dbReference>
<dbReference type="EMBL" id="CP000843">
    <property type="protein sequence ID" value="ABW33178.1"/>
    <property type="molecule type" value="Genomic_DNA"/>
</dbReference>
<dbReference type="EMBL" id="CP000843">
    <property type="protein sequence ID" value="ABW32995.1"/>
    <property type="molecule type" value="Genomic_DNA"/>
</dbReference>
<dbReference type="eggNOG" id="COG3344">
    <property type="taxonomic scope" value="Bacteria"/>
</dbReference>
<dbReference type="GO" id="GO:0003676">
    <property type="term" value="F:nucleic acid binding"/>
    <property type="evidence" value="ECO:0007669"/>
    <property type="project" value="InterPro"/>
</dbReference>
<keyword evidence="8" id="KW-1185">Reference proteome</keyword>
<dbReference type="InterPro" id="IPR043502">
    <property type="entry name" value="DNA/RNA_pol_sf"/>
</dbReference>
<geneLocation type="plasmid" evidence="3 8">
    <name>pREB1</name>
</geneLocation>
<dbReference type="Pfam" id="PF01844">
    <property type="entry name" value="HNH"/>
    <property type="match status" value="1"/>
</dbReference>
<dbReference type="InterPro" id="IPR025960">
    <property type="entry name" value="RVT_N"/>
</dbReference>
<keyword evidence="3" id="KW-0808">Transferase</keyword>
<dbReference type="STRING" id="329726.AM1_6226"/>
<evidence type="ECO:0000313" key="5">
    <source>
        <dbReference type="EMBL" id="ABW32995.1"/>
    </source>
</evidence>
<dbReference type="Pfam" id="PF08388">
    <property type="entry name" value="GIIM"/>
    <property type="match status" value="1"/>
</dbReference>
<dbReference type="HOGENOM" id="CLU_013584_15_4_3"/>
<dbReference type="CDD" id="cd01651">
    <property type="entry name" value="RT_G2_intron"/>
    <property type="match status" value="1"/>
</dbReference>
<organism evidence="3 8">
    <name type="scientific">Acaryochloris marina (strain MBIC 11017)</name>
    <dbReference type="NCBI Taxonomy" id="329726"/>
    <lineage>
        <taxon>Bacteria</taxon>
        <taxon>Bacillati</taxon>
        <taxon>Cyanobacteriota</taxon>
        <taxon>Cyanophyceae</taxon>
        <taxon>Acaryochloridales</taxon>
        <taxon>Acaryochloridaceae</taxon>
        <taxon>Acaryochloris</taxon>
    </lineage>
</organism>
<keyword evidence="3" id="KW-0614">Plasmid</keyword>
<dbReference type="CDD" id="cd00085">
    <property type="entry name" value="HNHc"/>
    <property type="match status" value="1"/>
</dbReference>
<protein>
    <submittedName>
        <fullName evidence="3">RNA-directed DNA polymerase</fullName>
    </submittedName>
</protein>
<dbReference type="InterPro" id="IPR003615">
    <property type="entry name" value="HNH_nuc"/>
</dbReference>
<dbReference type="InterPro" id="IPR002711">
    <property type="entry name" value="HNH"/>
</dbReference>